<evidence type="ECO:0000313" key="2">
    <source>
        <dbReference type="Proteomes" id="UP001143910"/>
    </source>
</evidence>
<organism evidence="1 2">
    <name type="scientific">Zarea fungicola</name>
    <dbReference type="NCBI Taxonomy" id="93591"/>
    <lineage>
        <taxon>Eukaryota</taxon>
        <taxon>Fungi</taxon>
        <taxon>Dikarya</taxon>
        <taxon>Ascomycota</taxon>
        <taxon>Pezizomycotina</taxon>
        <taxon>Sordariomycetes</taxon>
        <taxon>Hypocreomycetidae</taxon>
        <taxon>Hypocreales</taxon>
        <taxon>Cordycipitaceae</taxon>
        <taxon>Zarea</taxon>
    </lineage>
</organism>
<proteinExistence type="predicted"/>
<protein>
    <submittedName>
        <fullName evidence="1">Uncharacterized protein</fullName>
    </submittedName>
</protein>
<reference evidence="1" key="1">
    <citation type="submission" date="2022-08" db="EMBL/GenBank/DDBJ databases">
        <title>Genome Sequence of Lecanicillium fungicola.</title>
        <authorList>
            <person name="Buettner E."/>
        </authorList>
    </citation>
    <scope>NUCLEOTIDE SEQUENCE</scope>
    <source>
        <strain evidence="1">Babe33</strain>
    </source>
</reference>
<keyword evidence="2" id="KW-1185">Reference proteome</keyword>
<accession>A0ACC1NCF4</accession>
<dbReference type="Proteomes" id="UP001143910">
    <property type="component" value="Unassembled WGS sequence"/>
</dbReference>
<name>A0ACC1NCF4_9HYPO</name>
<evidence type="ECO:0000313" key="1">
    <source>
        <dbReference type="EMBL" id="KAJ2976128.1"/>
    </source>
</evidence>
<dbReference type="EMBL" id="JANJQO010000618">
    <property type="protein sequence ID" value="KAJ2976128.1"/>
    <property type="molecule type" value="Genomic_DNA"/>
</dbReference>
<comment type="caution">
    <text evidence="1">The sequence shown here is derived from an EMBL/GenBank/DDBJ whole genome shotgun (WGS) entry which is preliminary data.</text>
</comment>
<gene>
    <name evidence="1" type="ORF">NQ176_g5126</name>
</gene>
<sequence>MMDRENVTLVNLKQSPIKEFVETGIVTETKDADGTTTTRTLHEFDLVIMATGMACWLEDRWKNGVSTHLGMMVPGMPNAFMLYGPQAPGPLTNGPTFIETQVDFICRLLAKAKTERRRGAALEVTEEAAHKYQEKLYAVYDEILASKGGAPSWWVGTNIPGKKKEPLVWFGGVPAWQEECEATLKSWDDFVPDQIVGKL</sequence>